<evidence type="ECO:0000313" key="3">
    <source>
        <dbReference type="EMBL" id="MBP2292255.1"/>
    </source>
</evidence>
<sequence>MGYIRVGPNGELPLPQDLRDQLGVKPGDRVELVLRSDRSIVVRPRPHTLEDLIGCGGTFERAVTQEEMDEAIRQQAVERFNRSRNTEP</sequence>
<dbReference type="PROSITE" id="PS51740">
    <property type="entry name" value="SPOVT_ABRB"/>
    <property type="match status" value="1"/>
</dbReference>
<dbReference type="Pfam" id="PF04014">
    <property type="entry name" value="MazE_antitoxin"/>
    <property type="match status" value="1"/>
</dbReference>
<proteinExistence type="predicted"/>
<accession>A0ABS4SLG8</accession>
<comment type="caution">
    <text evidence="3">The sequence shown here is derived from an EMBL/GenBank/DDBJ whole genome shotgun (WGS) entry which is preliminary data.</text>
</comment>
<protein>
    <submittedName>
        <fullName evidence="3">AbrB family looped-hinge helix DNA binding protein</fullName>
    </submittedName>
</protein>
<dbReference type="EMBL" id="JAGINP010000006">
    <property type="protein sequence ID" value="MBP2292255.1"/>
    <property type="molecule type" value="Genomic_DNA"/>
</dbReference>
<dbReference type="RefSeq" id="WP_209766134.1">
    <property type="nucleotide sequence ID" value="NZ_JAGINP010000006.1"/>
</dbReference>
<evidence type="ECO:0000313" key="4">
    <source>
        <dbReference type="Proteomes" id="UP000781958"/>
    </source>
</evidence>
<gene>
    <name evidence="3" type="ORF">J2851_002025</name>
</gene>
<dbReference type="InterPro" id="IPR037914">
    <property type="entry name" value="SpoVT-AbrB_sf"/>
</dbReference>
<keyword evidence="1" id="KW-0238">DNA-binding</keyword>
<dbReference type="Proteomes" id="UP000781958">
    <property type="component" value="Unassembled WGS sequence"/>
</dbReference>
<dbReference type="SMART" id="SM00966">
    <property type="entry name" value="SpoVT_AbrB"/>
    <property type="match status" value="1"/>
</dbReference>
<evidence type="ECO:0000259" key="2">
    <source>
        <dbReference type="PROSITE" id="PS51740"/>
    </source>
</evidence>
<dbReference type="SUPFAM" id="SSF89447">
    <property type="entry name" value="AbrB/MazE/MraZ-like"/>
    <property type="match status" value="1"/>
</dbReference>
<name>A0ABS4SLG8_9PROT</name>
<dbReference type="InterPro" id="IPR007159">
    <property type="entry name" value="SpoVT-AbrB_dom"/>
</dbReference>
<dbReference type="Gene3D" id="2.10.260.10">
    <property type="match status" value="1"/>
</dbReference>
<organism evidence="3 4">
    <name type="scientific">Azospirillum rugosum</name>
    <dbReference type="NCBI Taxonomy" id="416170"/>
    <lineage>
        <taxon>Bacteria</taxon>
        <taxon>Pseudomonadati</taxon>
        <taxon>Pseudomonadota</taxon>
        <taxon>Alphaproteobacteria</taxon>
        <taxon>Rhodospirillales</taxon>
        <taxon>Azospirillaceae</taxon>
        <taxon>Azospirillum</taxon>
    </lineage>
</organism>
<feature type="domain" description="SpoVT-AbrB" evidence="2">
    <location>
        <begin position="1"/>
        <end position="47"/>
    </location>
</feature>
<reference evidence="3 4" key="1">
    <citation type="submission" date="2021-03" db="EMBL/GenBank/DDBJ databases">
        <title>Genomic Encyclopedia of Type Strains, Phase III (KMG-III): the genomes of soil and plant-associated and newly described type strains.</title>
        <authorList>
            <person name="Whitman W."/>
        </authorList>
    </citation>
    <scope>NUCLEOTIDE SEQUENCE [LARGE SCALE GENOMIC DNA]</scope>
    <source>
        <strain evidence="3 4">IMMIB AFH-6</strain>
    </source>
</reference>
<evidence type="ECO:0000256" key="1">
    <source>
        <dbReference type="PROSITE-ProRule" id="PRU01076"/>
    </source>
</evidence>
<dbReference type="NCBIfam" id="TIGR01439">
    <property type="entry name" value="lp_hng_hel_AbrB"/>
    <property type="match status" value="1"/>
</dbReference>
<keyword evidence="4" id="KW-1185">Reference proteome</keyword>